<keyword evidence="4" id="KW-1185">Reference proteome</keyword>
<gene>
    <name evidence="1" type="ORF">SGQ18_18170</name>
    <name evidence="2" type="ORF">SGQ44_18140</name>
</gene>
<sequence length="68" mass="7647">MNQSFQINNQYEKATHNINSIIKASPVYYMPEKQYDTFVKGIISTNDGIASFTDSIAPAIKSKNRTSD</sequence>
<evidence type="ECO:0000313" key="2">
    <source>
        <dbReference type="EMBL" id="MDX6187681.1"/>
    </source>
</evidence>
<dbReference type="RefSeq" id="WP_229975196.1">
    <property type="nucleotide sequence ID" value="NZ_CP087133.1"/>
</dbReference>
<evidence type="ECO:0000313" key="3">
    <source>
        <dbReference type="Proteomes" id="UP001270053"/>
    </source>
</evidence>
<proteinExistence type="predicted"/>
<organism evidence="2 3">
    <name type="scientific">Flavobacterium flavipigmentatum</name>
    <dbReference type="NCBI Taxonomy" id="2893884"/>
    <lineage>
        <taxon>Bacteria</taxon>
        <taxon>Pseudomonadati</taxon>
        <taxon>Bacteroidota</taxon>
        <taxon>Flavobacteriia</taxon>
        <taxon>Flavobacteriales</taxon>
        <taxon>Flavobacteriaceae</taxon>
        <taxon>Flavobacterium</taxon>
    </lineage>
</organism>
<dbReference type="Proteomes" id="UP001278738">
    <property type="component" value="Unassembled WGS sequence"/>
</dbReference>
<evidence type="ECO:0000313" key="1">
    <source>
        <dbReference type="EMBL" id="MDX6184087.1"/>
    </source>
</evidence>
<accession>A0AAJ2SJM6</accession>
<evidence type="ECO:0000313" key="4">
    <source>
        <dbReference type="Proteomes" id="UP001278738"/>
    </source>
</evidence>
<dbReference type="AlphaFoldDB" id="A0AAJ2SJM6"/>
<dbReference type="Proteomes" id="UP001270053">
    <property type="component" value="Unassembled WGS sequence"/>
</dbReference>
<dbReference type="EMBL" id="JAWXVG010000016">
    <property type="protein sequence ID" value="MDX6184087.1"/>
    <property type="molecule type" value="Genomic_DNA"/>
</dbReference>
<reference evidence="2 4" key="1">
    <citation type="submission" date="2023-11" db="EMBL/GenBank/DDBJ databases">
        <title>Unpublished Manusciprt.</title>
        <authorList>
            <person name="Saticioglu I.B."/>
            <person name="Ay H."/>
            <person name="Ajmi N."/>
            <person name="Altun S."/>
            <person name="Duman M."/>
        </authorList>
    </citation>
    <scope>NUCLEOTIDE SEQUENCE</scope>
    <source>
        <strain evidence="1 4">Fl-33</strain>
        <strain evidence="2">Fl-77</strain>
    </source>
</reference>
<name>A0AAJ2SJM6_9FLAO</name>
<comment type="caution">
    <text evidence="2">The sequence shown here is derived from an EMBL/GenBank/DDBJ whole genome shotgun (WGS) entry which is preliminary data.</text>
</comment>
<dbReference type="EMBL" id="JAWXVH010000018">
    <property type="protein sequence ID" value="MDX6187681.1"/>
    <property type="molecule type" value="Genomic_DNA"/>
</dbReference>
<protein>
    <submittedName>
        <fullName evidence="2">Uncharacterized protein</fullName>
    </submittedName>
</protein>